<evidence type="ECO:0008006" key="3">
    <source>
        <dbReference type="Google" id="ProtNLM"/>
    </source>
</evidence>
<gene>
    <name evidence="1" type="ORF">CBF27_07210</name>
</gene>
<dbReference type="EMBL" id="NGKC01000007">
    <property type="protein sequence ID" value="RSU11742.1"/>
    <property type="molecule type" value="Genomic_DNA"/>
</dbReference>
<protein>
    <recommendedName>
        <fullName evidence="3">HTH-like domain-containing protein</fullName>
    </recommendedName>
</protein>
<organism evidence="1 2">
    <name type="scientific">Vagococcus acidifermentans</name>
    <dbReference type="NCBI Taxonomy" id="564710"/>
    <lineage>
        <taxon>Bacteria</taxon>
        <taxon>Bacillati</taxon>
        <taxon>Bacillota</taxon>
        <taxon>Bacilli</taxon>
        <taxon>Lactobacillales</taxon>
        <taxon>Enterococcaceae</taxon>
        <taxon>Vagococcus</taxon>
    </lineage>
</organism>
<sequence length="79" mass="9771">MKFILWKDYQLRVSRRRITRLLHKQGLYTRGARRKYRRQMQQTPHVHKNLINQAFNITEKNNVWYGDITYCVLQDFSTQ</sequence>
<name>A0A430AUK6_9ENTE</name>
<evidence type="ECO:0000313" key="1">
    <source>
        <dbReference type="EMBL" id="RSU11742.1"/>
    </source>
</evidence>
<dbReference type="Proteomes" id="UP000286773">
    <property type="component" value="Unassembled WGS sequence"/>
</dbReference>
<evidence type="ECO:0000313" key="2">
    <source>
        <dbReference type="Proteomes" id="UP000286773"/>
    </source>
</evidence>
<keyword evidence="2" id="KW-1185">Reference proteome</keyword>
<comment type="caution">
    <text evidence="1">The sequence shown here is derived from an EMBL/GenBank/DDBJ whole genome shotgun (WGS) entry which is preliminary data.</text>
</comment>
<accession>A0A430AUK6</accession>
<dbReference type="AlphaFoldDB" id="A0A430AUK6"/>
<reference evidence="1 2" key="1">
    <citation type="submission" date="2017-05" db="EMBL/GenBank/DDBJ databases">
        <title>Vagococcus spp. assemblies.</title>
        <authorList>
            <person name="Gulvik C.A."/>
        </authorList>
    </citation>
    <scope>NUCLEOTIDE SEQUENCE [LARGE SCALE GENOMIC DNA]</scope>
    <source>
        <strain evidence="1 2">LMG 24798</strain>
    </source>
</reference>
<proteinExistence type="predicted"/>